<feature type="transmembrane region" description="Helical" evidence="6">
    <location>
        <begin position="445"/>
        <end position="465"/>
    </location>
</feature>
<dbReference type="InterPro" id="IPR018461">
    <property type="entry name" value="Na/H_Antiport_NhaC-like_C"/>
</dbReference>
<organism evidence="8 9">
    <name type="scientific">Pedobacter yonginense</name>
    <dbReference type="NCBI Taxonomy" id="651869"/>
    <lineage>
        <taxon>Bacteria</taxon>
        <taxon>Pseudomonadati</taxon>
        <taxon>Bacteroidota</taxon>
        <taxon>Sphingobacteriia</taxon>
        <taxon>Sphingobacteriales</taxon>
        <taxon>Sphingobacteriaceae</taxon>
        <taxon>Pedobacter</taxon>
    </lineage>
</organism>
<dbReference type="AlphaFoldDB" id="A0A317EQZ6"/>
<feature type="transmembrane region" description="Helical" evidence="6">
    <location>
        <begin position="361"/>
        <end position="379"/>
    </location>
</feature>
<feature type="transmembrane region" description="Helical" evidence="6">
    <location>
        <begin position="23"/>
        <end position="42"/>
    </location>
</feature>
<dbReference type="PANTHER" id="PTHR43478:SF1">
    <property type="entry name" value="NA+_H+ ANTIPORTER NHAC-LIKE C-TERMINAL DOMAIN-CONTAINING PROTEIN"/>
    <property type="match status" value="1"/>
</dbReference>
<comment type="caution">
    <text evidence="8">The sequence shown here is derived from an EMBL/GenBank/DDBJ whole genome shotgun (WGS) entry which is preliminary data.</text>
</comment>
<proteinExistence type="predicted"/>
<gene>
    <name evidence="8" type="ORF">DHW03_05765</name>
</gene>
<evidence type="ECO:0000256" key="1">
    <source>
        <dbReference type="ARBA" id="ARBA00004651"/>
    </source>
</evidence>
<reference evidence="8 9" key="1">
    <citation type="submission" date="2018-05" db="EMBL/GenBank/DDBJ databases">
        <title>Pedobacter paludis sp. nov., isolated from wetland soil.</title>
        <authorList>
            <person name="Zhang Y."/>
            <person name="Wang G."/>
        </authorList>
    </citation>
    <scope>NUCLEOTIDE SEQUENCE [LARGE SCALE GENOMIC DNA]</scope>
    <source>
        <strain evidence="8 9">KCTC22721</strain>
    </source>
</reference>
<feature type="transmembrane region" description="Helical" evidence="6">
    <location>
        <begin position="331"/>
        <end position="355"/>
    </location>
</feature>
<accession>A0A317EQZ6</accession>
<dbReference type="OrthoDB" id="9762978at2"/>
<evidence type="ECO:0000256" key="3">
    <source>
        <dbReference type="ARBA" id="ARBA00022692"/>
    </source>
</evidence>
<sequence>MGIYSLIPPLIVILLAIKTKSSLIPLVAGTFVGFLMLAFIHVDPVTGNTTFGTQTITVTAKQIAEAGSKEKALEAATEAAAVYKFPNNFINGVYKILMLNEKGEGPNFNGTYYNSLLWVLIVCGLFGPFIQLMIASGGISAIGDKLITKLKNRKQSLLATYFLGFVFFVDDYLNALSVGATMRNVTDKFGVPREKIGYIIGAVCVPIAVLFPISTWTVYVGGLMKDGGGYSADAGEIDVFMATIPFSIYAWVAMLVALLYILKVIPDFGAFKTAQKRVDDGGSNAAPNSESLSIDIKEYVLPEKKSVWSFLVPMIVLVVATVYFDKDVYKGIMCALTVLIAQYWLLKVMPFSAILEQFEEGFKTMTFVLVVLIVTYLLKEVGDQMGLTKYVVGGIKAFPVQLLPLMIFLAIGAIAIATGSSWGVYAVVTPIVFALAKETGMNPMLGMGSLISAGVMGANICFYSDSRILTASSTESNMTAQAISQLPYVIITTVITAIVFLILGFTM</sequence>
<feature type="transmembrane region" description="Helical" evidence="6">
    <location>
        <begin position="400"/>
        <end position="425"/>
    </location>
</feature>
<protein>
    <recommendedName>
        <fullName evidence="7">Na+/H+ antiporter NhaC-like C-terminal domain-containing protein</fullName>
    </recommendedName>
</protein>
<keyword evidence="9" id="KW-1185">Reference proteome</keyword>
<evidence type="ECO:0000256" key="5">
    <source>
        <dbReference type="ARBA" id="ARBA00023136"/>
    </source>
</evidence>
<dbReference type="PANTHER" id="PTHR43478">
    <property type="entry name" value="NA+/H+ ANTIPORTER-RELATED"/>
    <property type="match status" value="1"/>
</dbReference>
<keyword evidence="4 6" id="KW-1133">Transmembrane helix</keyword>
<evidence type="ECO:0000256" key="2">
    <source>
        <dbReference type="ARBA" id="ARBA00022475"/>
    </source>
</evidence>
<evidence type="ECO:0000256" key="4">
    <source>
        <dbReference type="ARBA" id="ARBA00022989"/>
    </source>
</evidence>
<feature type="transmembrane region" description="Helical" evidence="6">
    <location>
        <begin position="116"/>
        <end position="135"/>
    </location>
</feature>
<evidence type="ECO:0000256" key="6">
    <source>
        <dbReference type="SAM" id="Phobius"/>
    </source>
</evidence>
<dbReference type="GO" id="GO:0005886">
    <property type="term" value="C:plasma membrane"/>
    <property type="evidence" value="ECO:0007669"/>
    <property type="project" value="UniProtKB-SubCell"/>
</dbReference>
<dbReference type="EMBL" id="QGNZ01000001">
    <property type="protein sequence ID" value="PWS29321.1"/>
    <property type="molecule type" value="Genomic_DNA"/>
</dbReference>
<evidence type="ECO:0000313" key="9">
    <source>
        <dbReference type="Proteomes" id="UP000245379"/>
    </source>
</evidence>
<dbReference type="Proteomes" id="UP000245379">
    <property type="component" value="Unassembled WGS sequence"/>
</dbReference>
<dbReference type="Pfam" id="PF03553">
    <property type="entry name" value="Na_H_antiporter"/>
    <property type="match status" value="1"/>
</dbReference>
<keyword evidence="5 6" id="KW-0472">Membrane</keyword>
<feature type="transmembrane region" description="Helical" evidence="6">
    <location>
        <begin position="156"/>
        <end position="176"/>
    </location>
</feature>
<feature type="domain" description="Na+/H+ antiporter NhaC-like C-terminal" evidence="7">
    <location>
        <begin position="208"/>
        <end position="505"/>
    </location>
</feature>
<dbReference type="RefSeq" id="WP_109924750.1">
    <property type="nucleotide sequence ID" value="NZ_QGNZ01000001.1"/>
</dbReference>
<name>A0A317EQZ6_9SPHI</name>
<keyword evidence="3 6" id="KW-0812">Transmembrane</keyword>
<evidence type="ECO:0000259" key="7">
    <source>
        <dbReference type="Pfam" id="PF03553"/>
    </source>
</evidence>
<keyword evidence="2" id="KW-1003">Cell membrane</keyword>
<evidence type="ECO:0000313" key="8">
    <source>
        <dbReference type="EMBL" id="PWS29321.1"/>
    </source>
</evidence>
<feature type="transmembrane region" description="Helical" evidence="6">
    <location>
        <begin position="196"/>
        <end position="219"/>
    </location>
</feature>
<feature type="transmembrane region" description="Helical" evidence="6">
    <location>
        <begin position="239"/>
        <end position="262"/>
    </location>
</feature>
<feature type="transmembrane region" description="Helical" evidence="6">
    <location>
        <begin position="486"/>
        <end position="505"/>
    </location>
</feature>
<feature type="transmembrane region" description="Helical" evidence="6">
    <location>
        <begin position="307"/>
        <end position="324"/>
    </location>
</feature>
<comment type="subcellular location">
    <subcellularLocation>
        <location evidence="1">Cell membrane</location>
        <topology evidence="1">Multi-pass membrane protein</topology>
    </subcellularLocation>
</comment>